<evidence type="ECO:0000313" key="1">
    <source>
        <dbReference type="EMBL" id="KAI3683475.1"/>
    </source>
</evidence>
<gene>
    <name evidence="1" type="ORF">L1987_83979</name>
</gene>
<reference evidence="2" key="1">
    <citation type="journal article" date="2022" name="Mol. Ecol. Resour.">
        <title>The genomes of chicory, endive, great burdock and yacon provide insights into Asteraceae palaeo-polyploidization history and plant inulin production.</title>
        <authorList>
            <person name="Fan W."/>
            <person name="Wang S."/>
            <person name="Wang H."/>
            <person name="Wang A."/>
            <person name="Jiang F."/>
            <person name="Liu H."/>
            <person name="Zhao H."/>
            <person name="Xu D."/>
            <person name="Zhang Y."/>
        </authorList>
    </citation>
    <scope>NUCLEOTIDE SEQUENCE [LARGE SCALE GENOMIC DNA]</scope>
    <source>
        <strain evidence="2">cv. Yunnan</strain>
    </source>
</reference>
<keyword evidence="2" id="KW-1185">Reference proteome</keyword>
<dbReference type="Proteomes" id="UP001056120">
    <property type="component" value="Linkage Group LG28"/>
</dbReference>
<protein>
    <submittedName>
        <fullName evidence="1">Uncharacterized protein</fullName>
    </submittedName>
</protein>
<organism evidence="1 2">
    <name type="scientific">Smallanthus sonchifolius</name>
    <dbReference type="NCBI Taxonomy" id="185202"/>
    <lineage>
        <taxon>Eukaryota</taxon>
        <taxon>Viridiplantae</taxon>
        <taxon>Streptophyta</taxon>
        <taxon>Embryophyta</taxon>
        <taxon>Tracheophyta</taxon>
        <taxon>Spermatophyta</taxon>
        <taxon>Magnoliopsida</taxon>
        <taxon>eudicotyledons</taxon>
        <taxon>Gunneridae</taxon>
        <taxon>Pentapetalae</taxon>
        <taxon>asterids</taxon>
        <taxon>campanulids</taxon>
        <taxon>Asterales</taxon>
        <taxon>Asteraceae</taxon>
        <taxon>Asteroideae</taxon>
        <taxon>Heliantheae alliance</taxon>
        <taxon>Millerieae</taxon>
        <taxon>Smallanthus</taxon>
    </lineage>
</organism>
<evidence type="ECO:0000313" key="2">
    <source>
        <dbReference type="Proteomes" id="UP001056120"/>
    </source>
</evidence>
<name>A0ACB8YDG7_9ASTR</name>
<sequence>MAKGSGPWQRPGAWALGFPAKATTVIGVSGEVNRLSVRAKNFSYVKDKFQRPNMSSKRVPVDILIADEHEDAATMVIGICWTRIPHAKTSQEAELLNAMIVPLQEAGCEINELRVPTESTDYGHHFDLKNSYIYAEIVVLIEMVKGMFGGNKELKQEILRYLMWASEQTGCLGGMGRYVSGILAWNEMNMIVSNRLLVSSKSPVLDHVSVQDEVANFTKAWSHIEKSPCPMYFRYFCTEAEEKLIQRRNFPTLCAELVKMNLNRVVTDSAAIKFLFGEGDYDELSD</sequence>
<comment type="caution">
    <text evidence="1">The sequence shown here is derived from an EMBL/GenBank/DDBJ whole genome shotgun (WGS) entry which is preliminary data.</text>
</comment>
<reference evidence="1 2" key="2">
    <citation type="journal article" date="2022" name="Mol. Ecol. Resour.">
        <title>The genomes of chicory, endive, great burdock and yacon provide insights into Asteraceae paleo-polyploidization history and plant inulin production.</title>
        <authorList>
            <person name="Fan W."/>
            <person name="Wang S."/>
            <person name="Wang H."/>
            <person name="Wang A."/>
            <person name="Jiang F."/>
            <person name="Liu H."/>
            <person name="Zhao H."/>
            <person name="Xu D."/>
            <person name="Zhang Y."/>
        </authorList>
    </citation>
    <scope>NUCLEOTIDE SEQUENCE [LARGE SCALE GENOMIC DNA]</scope>
    <source>
        <strain evidence="2">cv. Yunnan</strain>
        <tissue evidence="1">Leaves</tissue>
    </source>
</reference>
<proteinExistence type="predicted"/>
<accession>A0ACB8YDG7</accession>
<dbReference type="EMBL" id="CM042045">
    <property type="protein sequence ID" value="KAI3683475.1"/>
    <property type="molecule type" value="Genomic_DNA"/>
</dbReference>